<name>A0A0R3W6Z7_TAEAS</name>
<dbReference type="EMBL" id="UYRS01018462">
    <property type="protein sequence ID" value="VDK35989.1"/>
    <property type="molecule type" value="Genomic_DNA"/>
</dbReference>
<keyword evidence="3" id="KW-1185">Reference proteome</keyword>
<accession>A0A0R3W6Z7</accession>
<reference evidence="2 3" key="2">
    <citation type="submission" date="2018-11" db="EMBL/GenBank/DDBJ databases">
        <authorList>
            <consortium name="Pathogen Informatics"/>
        </authorList>
    </citation>
    <scope>NUCLEOTIDE SEQUENCE [LARGE SCALE GENOMIC DNA]</scope>
</reference>
<protein>
    <submittedName>
        <fullName evidence="4">Prothymosin alpha-like</fullName>
    </submittedName>
</protein>
<evidence type="ECO:0000313" key="2">
    <source>
        <dbReference type="EMBL" id="VDK35989.1"/>
    </source>
</evidence>
<feature type="region of interest" description="Disordered" evidence="1">
    <location>
        <begin position="1"/>
        <end position="29"/>
    </location>
</feature>
<proteinExistence type="predicted"/>
<reference evidence="4" key="1">
    <citation type="submission" date="2017-02" db="UniProtKB">
        <authorList>
            <consortium name="WormBaseParasite"/>
        </authorList>
    </citation>
    <scope>IDENTIFICATION</scope>
</reference>
<evidence type="ECO:0000313" key="4">
    <source>
        <dbReference type="WBParaSite" id="TASK_0000600901-mRNA-1"/>
    </source>
</evidence>
<evidence type="ECO:0000256" key="1">
    <source>
        <dbReference type="SAM" id="MobiDB-lite"/>
    </source>
</evidence>
<feature type="compositionally biased region" description="Basic and acidic residues" evidence="1">
    <location>
        <begin position="67"/>
        <end position="89"/>
    </location>
</feature>
<dbReference type="AlphaFoldDB" id="A0A0R3W6Z7"/>
<feature type="compositionally biased region" description="Acidic residues" evidence="1">
    <location>
        <begin position="95"/>
        <end position="113"/>
    </location>
</feature>
<sequence length="193" mass="21695">MARHSEGERDGHVEEDVEEENSGGASDVKLMRLQQMLNFIASLRGRPLRSMEMEEATSADTSYGKTELPDECERKEERKEGRKGEEAKVGKGQFDEESVGEEQEEDKEEEEDKENQRMREAKKENARQVIGGPKLTANQRRCMAGGGDSSLSRSANLRNADLNQLTTTDSPTPSYFDEEGNACHLPPRCKPSW</sequence>
<feature type="compositionally biased region" description="Basic and acidic residues" evidence="1">
    <location>
        <begin position="1"/>
        <end position="14"/>
    </location>
</feature>
<feature type="compositionally biased region" description="Basic and acidic residues" evidence="1">
    <location>
        <begin position="114"/>
        <end position="126"/>
    </location>
</feature>
<organism evidence="4">
    <name type="scientific">Taenia asiatica</name>
    <name type="common">Asian tapeworm</name>
    <dbReference type="NCBI Taxonomy" id="60517"/>
    <lineage>
        <taxon>Eukaryota</taxon>
        <taxon>Metazoa</taxon>
        <taxon>Spiralia</taxon>
        <taxon>Lophotrochozoa</taxon>
        <taxon>Platyhelminthes</taxon>
        <taxon>Cestoda</taxon>
        <taxon>Eucestoda</taxon>
        <taxon>Cyclophyllidea</taxon>
        <taxon>Taeniidae</taxon>
        <taxon>Taenia</taxon>
    </lineage>
</organism>
<dbReference type="WBParaSite" id="TASK_0000600901-mRNA-1">
    <property type="protein sequence ID" value="TASK_0000600901-mRNA-1"/>
    <property type="gene ID" value="TASK_0000600901"/>
</dbReference>
<feature type="region of interest" description="Disordered" evidence="1">
    <location>
        <begin position="43"/>
        <end position="193"/>
    </location>
</feature>
<gene>
    <name evidence="2" type="ORF">TASK_LOCUS6010</name>
</gene>
<feature type="compositionally biased region" description="Polar residues" evidence="1">
    <location>
        <begin position="149"/>
        <end position="173"/>
    </location>
</feature>
<evidence type="ECO:0000313" key="3">
    <source>
        <dbReference type="Proteomes" id="UP000282613"/>
    </source>
</evidence>
<dbReference type="Proteomes" id="UP000282613">
    <property type="component" value="Unassembled WGS sequence"/>
</dbReference>